<feature type="compositionally biased region" description="Polar residues" evidence="1">
    <location>
        <begin position="53"/>
        <end position="85"/>
    </location>
</feature>
<dbReference type="EMBL" id="JAKMXF010000120">
    <property type="protein sequence ID" value="KAI6657204.1"/>
    <property type="molecule type" value="Genomic_DNA"/>
</dbReference>
<protein>
    <submittedName>
        <fullName evidence="2">Uncharacterized protein</fullName>
    </submittedName>
</protein>
<feature type="compositionally biased region" description="Low complexity" evidence="1">
    <location>
        <begin position="36"/>
        <end position="47"/>
    </location>
</feature>
<organism evidence="2 3">
    <name type="scientific">Oopsacas minuta</name>
    <dbReference type="NCBI Taxonomy" id="111878"/>
    <lineage>
        <taxon>Eukaryota</taxon>
        <taxon>Metazoa</taxon>
        <taxon>Porifera</taxon>
        <taxon>Hexactinellida</taxon>
        <taxon>Hexasterophora</taxon>
        <taxon>Lyssacinosida</taxon>
        <taxon>Leucopsacidae</taxon>
        <taxon>Oopsacas</taxon>
    </lineage>
</organism>
<name>A0AAV7K962_9METZ</name>
<feature type="compositionally biased region" description="Pro residues" evidence="1">
    <location>
        <begin position="12"/>
        <end position="21"/>
    </location>
</feature>
<reference evidence="2 3" key="1">
    <citation type="journal article" date="2023" name="BMC Biol.">
        <title>The compact genome of the sponge Oopsacas minuta (Hexactinellida) is lacking key metazoan core genes.</title>
        <authorList>
            <person name="Santini S."/>
            <person name="Schenkelaars Q."/>
            <person name="Jourda C."/>
            <person name="Duchesne M."/>
            <person name="Belahbib H."/>
            <person name="Rocher C."/>
            <person name="Selva M."/>
            <person name="Riesgo A."/>
            <person name="Vervoort M."/>
            <person name="Leys S.P."/>
            <person name="Kodjabachian L."/>
            <person name="Le Bivic A."/>
            <person name="Borchiellini C."/>
            <person name="Claverie J.M."/>
            <person name="Renard E."/>
        </authorList>
    </citation>
    <scope>NUCLEOTIDE SEQUENCE [LARGE SCALE GENOMIC DNA]</scope>
    <source>
        <strain evidence="2">SPO-2</strain>
    </source>
</reference>
<keyword evidence="3" id="KW-1185">Reference proteome</keyword>
<comment type="caution">
    <text evidence="2">The sequence shown here is derived from an EMBL/GenBank/DDBJ whole genome shotgun (WGS) entry which is preliminary data.</text>
</comment>
<proteinExistence type="predicted"/>
<accession>A0AAV7K962</accession>
<gene>
    <name evidence="2" type="ORF">LOD99_11193</name>
</gene>
<dbReference type="Proteomes" id="UP001165289">
    <property type="component" value="Unassembled WGS sequence"/>
</dbReference>
<evidence type="ECO:0000313" key="3">
    <source>
        <dbReference type="Proteomes" id="UP001165289"/>
    </source>
</evidence>
<dbReference type="AlphaFoldDB" id="A0AAV7K962"/>
<evidence type="ECO:0000313" key="2">
    <source>
        <dbReference type="EMBL" id="KAI6657204.1"/>
    </source>
</evidence>
<feature type="region of interest" description="Disordered" evidence="1">
    <location>
        <begin position="1"/>
        <end position="130"/>
    </location>
</feature>
<feature type="compositionally biased region" description="Polar residues" evidence="1">
    <location>
        <begin position="92"/>
        <end position="107"/>
    </location>
</feature>
<sequence length="149" mass="16223">MHTTGSKTSWPAPTPNPPPPGATQDNNTHQSPHSDQYYQPQQQANYPAYPPGTYQQQTAPQKTQGNPLPGNPQQSGYPTGYYANNQQQQQQYPASTASHNDQITVTLATAAPPLSQTQGQPPRSEAPVDKGYNYGAWVSNCDNIIIRTC</sequence>
<evidence type="ECO:0000256" key="1">
    <source>
        <dbReference type="SAM" id="MobiDB-lite"/>
    </source>
</evidence>
<feature type="compositionally biased region" description="Polar residues" evidence="1">
    <location>
        <begin position="23"/>
        <end position="34"/>
    </location>
</feature>